<dbReference type="GO" id="GO:0003700">
    <property type="term" value="F:DNA-binding transcription factor activity"/>
    <property type="evidence" value="ECO:0007669"/>
    <property type="project" value="InterPro"/>
</dbReference>
<dbReference type="CDD" id="cd00090">
    <property type="entry name" value="HTH_ARSR"/>
    <property type="match status" value="1"/>
</dbReference>
<dbReference type="Pfam" id="PF01022">
    <property type="entry name" value="HTH_5"/>
    <property type="match status" value="1"/>
</dbReference>
<dbReference type="Gene3D" id="1.10.10.10">
    <property type="entry name" value="Winged helix-like DNA-binding domain superfamily/Winged helix DNA-binding domain"/>
    <property type="match status" value="1"/>
</dbReference>
<dbReference type="PROSITE" id="PS50987">
    <property type="entry name" value="HTH_ARSR_2"/>
    <property type="match status" value="1"/>
</dbReference>
<dbReference type="InterPro" id="IPR036388">
    <property type="entry name" value="WH-like_DNA-bd_sf"/>
</dbReference>
<evidence type="ECO:0000256" key="2">
    <source>
        <dbReference type="ARBA" id="ARBA00023125"/>
    </source>
</evidence>
<dbReference type="InterPro" id="IPR051011">
    <property type="entry name" value="Metal_resp_trans_reg"/>
</dbReference>
<accession>A0A523BCG8</accession>
<evidence type="ECO:0000256" key="4">
    <source>
        <dbReference type="SAM" id="Phobius"/>
    </source>
</evidence>
<keyword evidence="3" id="KW-0804">Transcription</keyword>
<dbReference type="PRINTS" id="PR00778">
    <property type="entry name" value="HTHARSR"/>
</dbReference>
<dbReference type="InterPro" id="IPR001845">
    <property type="entry name" value="HTH_ArsR_DNA-bd_dom"/>
</dbReference>
<dbReference type="PANTHER" id="PTHR43132">
    <property type="entry name" value="ARSENICAL RESISTANCE OPERON REPRESSOR ARSR-RELATED"/>
    <property type="match status" value="1"/>
</dbReference>
<keyword evidence="4" id="KW-0472">Membrane</keyword>
<gene>
    <name evidence="6" type="ORF">DSO08_03835</name>
</gene>
<dbReference type="PANTHER" id="PTHR43132:SF8">
    <property type="entry name" value="HTH-TYPE TRANSCRIPTIONAL REGULATOR KMTR"/>
    <property type="match status" value="1"/>
</dbReference>
<dbReference type="Proteomes" id="UP000315399">
    <property type="component" value="Unassembled WGS sequence"/>
</dbReference>
<dbReference type="SMART" id="SM00418">
    <property type="entry name" value="HTH_ARSR"/>
    <property type="match status" value="1"/>
</dbReference>
<feature type="transmembrane region" description="Helical" evidence="4">
    <location>
        <begin position="160"/>
        <end position="182"/>
    </location>
</feature>
<evidence type="ECO:0000313" key="7">
    <source>
        <dbReference type="Proteomes" id="UP000315399"/>
    </source>
</evidence>
<comment type="caution">
    <text evidence="6">The sequence shown here is derived from an EMBL/GenBank/DDBJ whole genome shotgun (WGS) entry which is preliminary data.</text>
</comment>
<sequence length="221" mass="25435">MRLSKKYGMEGEELREILDALSERTRYSILEALSQKPMTGDEIAESVNRSRSTVESHLSLLLRLGLISRRRDDKRYLYEITPKAEAWLNQEVPKTDITIEKKYPKFGRLSSSLPLTLTLAMAMTMMYFFINSFFIPVPLWLFSLLFGLLIAPLCPILRRLLLSILSSALILSILPPLFIFQSNSLLEFFLSFLVSLSLIAAISLPLWYVSRLLMNRARIRV</sequence>
<proteinExistence type="predicted"/>
<keyword evidence="4" id="KW-0812">Transmembrane</keyword>
<dbReference type="AlphaFoldDB" id="A0A523BCG8"/>
<evidence type="ECO:0000313" key="6">
    <source>
        <dbReference type="EMBL" id="TDA38646.1"/>
    </source>
</evidence>
<evidence type="ECO:0000259" key="5">
    <source>
        <dbReference type="PROSITE" id="PS50987"/>
    </source>
</evidence>
<organism evidence="6 7">
    <name type="scientific">Thermoproteota archaeon</name>
    <dbReference type="NCBI Taxonomy" id="2056631"/>
    <lineage>
        <taxon>Archaea</taxon>
        <taxon>Thermoproteota</taxon>
    </lineage>
</organism>
<feature type="transmembrane region" description="Helical" evidence="4">
    <location>
        <begin position="135"/>
        <end position="153"/>
    </location>
</feature>
<keyword evidence="4" id="KW-1133">Transmembrane helix</keyword>
<dbReference type="InterPro" id="IPR036390">
    <property type="entry name" value="WH_DNA-bd_sf"/>
</dbReference>
<evidence type="ECO:0000256" key="1">
    <source>
        <dbReference type="ARBA" id="ARBA00023015"/>
    </source>
</evidence>
<dbReference type="EMBL" id="QNVH01000032">
    <property type="protein sequence ID" value="TDA38646.1"/>
    <property type="molecule type" value="Genomic_DNA"/>
</dbReference>
<reference evidence="6 7" key="1">
    <citation type="journal article" date="2019" name="Nat. Microbiol.">
        <title>Expanding anaerobic alkane metabolism in the domain of Archaea.</title>
        <authorList>
            <person name="Wang Y."/>
            <person name="Wegener G."/>
            <person name="Hou J."/>
            <person name="Wang F."/>
            <person name="Xiao X."/>
        </authorList>
    </citation>
    <scope>NUCLEOTIDE SEQUENCE [LARGE SCALE GENOMIC DNA]</scope>
    <source>
        <strain evidence="6">WYZ-LMO10</strain>
    </source>
</reference>
<dbReference type="GO" id="GO:0003677">
    <property type="term" value="F:DNA binding"/>
    <property type="evidence" value="ECO:0007669"/>
    <property type="project" value="UniProtKB-KW"/>
</dbReference>
<protein>
    <recommendedName>
        <fullName evidence="5">HTH arsR-type domain-containing protein</fullName>
    </recommendedName>
</protein>
<keyword evidence="2" id="KW-0238">DNA-binding</keyword>
<evidence type="ECO:0000256" key="3">
    <source>
        <dbReference type="ARBA" id="ARBA00023163"/>
    </source>
</evidence>
<feature type="transmembrane region" description="Helical" evidence="4">
    <location>
        <begin position="188"/>
        <end position="209"/>
    </location>
</feature>
<dbReference type="SUPFAM" id="SSF46785">
    <property type="entry name" value="Winged helix' DNA-binding domain"/>
    <property type="match status" value="1"/>
</dbReference>
<feature type="transmembrane region" description="Helical" evidence="4">
    <location>
        <begin position="109"/>
        <end position="129"/>
    </location>
</feature>
<name>A0A523BCG8_9CREN</name>
<feature type="domain" description="HTH arsR-type" evidence="5">
    <location>
        <begin position="3"/>
        <end position="100"/>
    </location>
</feature>
<keyword evidence="1" id="KW-0805">Transcription regulation</keyword>
<dbReference type="InterPro" id="IPR011991">
    <property type="entry name" value="ArsR-like_HTH"/>
</dbReference>